<dbReference type="AlphaFoldDB" id="A0A542DRT1"/>
<name>A0A542DRT1_AMYCI</name>
<proteinExistence type="predicted"/>
<evidence type="ECO:0000313" key="2">
    <source>
        <dbReference type="EMBL" id="TQJ05827.1"/>
    </source>
</evidence>
<organism evidence="2 3">
    <name type="scientific">Amycolatopsis cihanbeyliensis</name>
    <dbReference type="NCBI Taxonomy" id="1128664"/>
    <lineage>
        <taxon>Bacteria</taxon>
        <taxon>Bacillati</taxon>
        <taxon>Actinomycetota</taxon>
        <taxon>Actinomycetes</taxon>
        <taxon>Pseudonocardiales</taxon>
        <taxon>Pseudonocardiaceae</taxon>
        <taxon>Amycolatopsis</taxon>
    </lineage>
</organism>
<keyword evidence="3" id="KW-1185">Reference proteome</keyword>
<dbReference type="InterPro" id="IPR013901">
    <property type="entry name" value="Anthrone_oxy"/>
</dbReference>
<evidence type="ECO:0000313" key="3">
    <source>
        <dbReference type="Proteomes" id="UP000320876"/>
    </source>
</evidence>
<evidence type="ECO:0000256" key="1">
    <source>
        <dbReference type="SAM" id="Phobius"/>
    </source>
</evidence>
<dbReference type="EMBL" id="VFML01000001">
    <property type="protein sequence ID" value="TQJ05827.1"/>
    <property type="molecule type" value="Genomic_DNA"/>
</dbReference>
<feature type="transmembrane region" description="Helical" evidence="1">
    <location>
        <begin position="138"/>
        <end position="159"/>
    </location>
</feature>
<sequence>MNDGLLFALTLTGALGCGVVGGAFFAFSALVMRALGKLPPAQGLAAMQSINVVAVNPAFLGALLGTGVVCVVVGITAIARWSEPGAGLLLAGALLYVIGTVLETIVVHVPRNNALATLDPEAEGSAQHWSRYASVWTAWNHVRTLAALAACALFILALAA</sequence>
<keyword evidence="1" id="KW-0472">Membrane</keyword>
<keyword evidence="1" id="KW-1133">Transmembrane helix</keyword>
<dbReference type="Proteomes" id="UP000320876">
    <property type="component" value="Unassembled WGS sequence"/>
</dbReference>
<dbReference type="Pfam" id="PF08592">
    <property type="entry name" value="Anthrone_oxy"/>
    <property type="match status" value="1"/>
</dbReference>
<feature type="transmembrane region" description="Helical" evidence="1">
    <location>
        <begin position="86"/>
        <end position="109"/>
    </location>
</feature>
<accession>A0A542DRT1</accession>
<keyword evidence="1" id="KW-0812">Transmembrane</keyword>
<feature type="transmembrane region" description="Helical" evidence="1">
    <location>
        <begin position="57"/>
        <end position="79"/>
    </location>
</feature>
<comment type="caution">
    <text evidence="2">The sequence shown here is derived from an EMBL/GenBank/DDBJ whole genome shotgun (WGS) entry which is preliminary data.</text>
</comment>
<reference evidence="2 3" key="1">
    <citation type="submission" date="2019-06" db="EMBL/GenBank/DDBJ databases">
        <title>Sequencing the genomes of 1000 actinobacteria strains.</title>
        <authorList>
            <person name="Klenk H.-P."/>
        </authorList>
    </citation>
    <scope>NUCLEOTIDE SEQUENCE [LARGE SCALE GENOMIC DNA]</scope>
    <source>
        <strain evidence="2 3">DSM 45679</strain>
    </source>
</reference>
<dbReference type="OrthoDB" id="428263at2"/>
<gene>
    <name evidence="2" type="ORF">FB471_5669</name>
</gene>
<dbReference type="RefSeq" id="WP_142001302.1">
    <property type="nucleotide sequence ID" value="NZ_VFML01000001.1"/>
</dbReference>
<protein>
    <submittedName>
        <fullName evidence="2">Putative membrane protein</fullName>
    </submittedName>
</protein>